<organism evidence="2 3">
    <name type="scientific">Mobiluncus curtisii</name>
    <dbReference type="NCBI Taxonomy" id="2051"/>
    <lineage>
        <taxon>Bacteria</taxon>
        <taxon>Bacillati</taxon>
        <taxon>Actinomycetota</taxon>
        <taxon>Actinomycetes</taxon>
        <taxon>Actinomycetales</taxon>
        <taxon>Actinomycetaceae</taxon>
        <taxon>Mobiluncus</taxon>
    </lineage>
</organism>
<feature type="region of interest" description="Disordered" evidence="1">
    <location>
        <begin position="61"/>
        <end position="100"/>
    </location>
</feature>
<protein>
    <submittedName>
        <fullName evidence="2">Magnesium chelatase</fullName>
    </submittedName>
</protein>
<accession>A0A7Y0YBQ5</accession>
<reference evidence="2 3" key="1">
    <citation type="submission" date="2020-04" db="EMBL/GenBank/DDBJ databases">
        <title>Antimicrobial susceptibility and clonality of vaginal-derived multi-drug resistant Mobiluncus isolates in China.</title>
        <authorList>
            <person name="Zhang X."/>
        </authorList>
    </citation>
    <scope>NUCLEOTIDE SEQUENCE [LARGE SCALE GENOMIC DNA]</scope>
    <source>
        <strain evidence="2 3">19</strain>
    </source>
</reference>
<name>A0A7Y0YBQ5_9ACTO</name>
<dbReference type="AlphaFoldDB" id="A0A7Y0YBQ5"/>
<gene>
    <name evidence="2" type="ORF">HHJ67_03335</name>
</gene>
<comment type="caution">
    <text evidence="2">The sequence shown here is derived from an EMBL/GenBank/DDBJ whole genome shotgun (WGS) entry which is preliminary data.</text>
</comment>
<dbReference type="Proteomes" id="UP000553981">
    <property type="component" value="Unassembled WGS sequence"/>
</dbReference>
<evidence type="ECO:0000313" key="2">
    <source>
        <dbReference type="EMBL" id="NMW86788.1"/>
    </source>
</evidence>
<evidence type="ECO:0000313" key="3">
    <source>
        <dbReference type="Proteomes" id="UP000553981"/>
    </source>
</evidence>
<proteinExistence type="predicted"/>
<dbReference type="EMBL" id="JABCUI010000001">
    <property type="protein sequence ID" value="NMW86788.1"/>
    <property type="molecule type" value="Genomic_DNA"/>
</dbReference>
<sequence length="100" mass="10768">MVANLPAQTLLPARPRLVPRRQMGLVTPDLAHLIRVRLTQTVPATVLRATPVPAIFPTTAQTMAPRAREATPEVQIPPDRHGCGPPTGSSAEFVQELPHA</sequence>
<evidence type="ECO:0000256" key="1">
    <source>
        <dbReference type="SAM" id="MobiDB-lite"/>
    </source>
</evidence>